<reference evidence="2" key="1">
    <citation type="journal article" date="2020" name="Nat. Commun.">
        <title>Large-scale genome sequencing of mycorrhizal fungi provides insights into the early evolution of symbiotic traits.</title>
        <authorList>
            <person name="Miyauchi S."/>
            <person name="Kiss E."/>
            <person name="Kuo A."/>
            <person name="Drula E."/>
            <person name="Kohler A."/>
            <person name="Sanchez-Garcia M."/>
            <person name="Morin E."/>
            <person name="Andreopoulos B."/>
            <person name="Barry K.W."/>
            <person name="Bonito G."/>
            <person name="Buee M."/>
            <person name="Carver A."/>
            <person name="Chen C."/>
            <person name="Cichocki N."/>
            <person name="Clum A."/>
            <person name="Culley D."/>
            <person name="Crous P.W."/>
            <person name="Fauchery L."/>
            <person name="Girlanda M."/>
            <person name="Hayes R.D."/>
            <person name="Keri Z."/>
            <person name="LaButti K."/>
            <person name="Lipzen A."/>
            <person name="Lombard V."/>
            <person name="Magnuson J."/>
            <person name="Maillard F."/>
            <person name="Murat C."/>
            <person name="Nolan M."/>
            <person name="Ohm R.A."/>
            <person name="Pangilinan J."/>
            <person name="Pereira M.F."/>
            <person name="Perotto S."/>
            <person name="Peter M."/>
            <person name="Pfister S."/>
            <person name="Riley R."/>
            <person name="Sitrit Y."/>
            <person name="Stielow J.B."/>
            <person name="Szollosi G."/>
            <person name="Zifcakova L."/>
            <person name="Stursova M."/>
            <person name="Spatafora J.W."/>
            <person name="Tedersoo L."/>
            <person name="Vaario L.M."/>
            <person name="Yamada A."/>
            <person name="Yan M."/>
            <person name="Wang P."/>
            <person name="Xu J."/>
            <person name="Bruns T."/>
            <person name="Baldrian P."/>
            <person name="Vilgalys R."/>
            <person name="Dunand C."/>
            <person name="Henrissat B."/>
            <person name="Grigoriev I.V."/>
            <person name="Hibbett D."/>
            <person name="Nagy L.G."/>
            <person name="Martin F.M."/>
        </authorList>
    </citation>
    <scope>NUCLEOTIDE SEQUENCE</scope>
    <source>
        <strain evidence="2">UP504</strain>
    </source>
</reference>
<organism evidence="2 3">
    <name type="scientific">Hydnum rufescens UP504</name>
    <dbReference type="NCBI Taxonomy" id="1448309"/>
    <lineage>
        <taxon>Eukaryota</taxon>
        <taxon>Fungi</taxon>
        <taxon>Dikarya</taxon>
        <taxon>Basidiomycota</taxon>
        <taxon>Agaricomycotina</taxon>
        <taxon>Agaricomycetes</taxon>
        <taxon>Cantharellales</taxon>
        <taxon>Hydnaceae</taxon>
        <taxon>Hydnum</taxon>
    </lineage>
</organism>
<dbReference type="Proteomes" id="UP000886523">
    <property type="component" value="Unassembled WGS sequence"/>
</dbReference>
<gene>
    <name evidence="2" type="ORF">BS47DRAFT_1490541</name>
</gene>
<sequence length="389" mass="42687">MSPIDSGGTVSGLSRDCLFAPWEIANRRTPSKSILGSCREKRLPITIKTVPDRAMPHLHPASCTRPDLSPFFSSIGQPFVLLGLFYDIYYISSFPLIGLLCCAPPCSLSAPSPLSLADSMDSPPVLPKHHVPPTSDGLSGREKPATDASSFPSFDNNLTRCLSLLTFSWLPHLFSAHIRSLPRFSTKANAPTPIFIRLIELVHFRLAFTRSGLLVRTLLQIVLSIMSPSFFFHGDEGVLPFQALIFPPSFFAAPHRTPFRFLRYTDVSSFQHSMESNSVSGLSFCEKAQWTWLPVSGYRFLALGASFCCGTFSPQIECHGGVLCNTLNCLSAVLSRSITWLSVILARVESEGPMQAVALFAAIEVPALVHAIEVLIVSCDEVIRVEQKV</sequence>
<dbReference type="EMBL" id="MU129499">
    <property type="protein sequence ID" value="KAF9502964.1"/>
    <property type="molecule type" value="Genomic_DNA"/>
</dbReference>
<proteinExistence type="predicted"/>
<name>A0A9P6AD83_9AGAM</name>
<protein>
    <submittedName>
        <fullName evidence="2">Uncharacterized protein</fullName>
    </submittedName>
</protein>
<evidence type="ECO:0000256" key="1">
    <source>
        <dbReference type="SAM" id="MobiDB-lite"/>
    </source>
</evidence>
<comment type="caution">
    <text evidence="2">The sequence shown here is derived from an EMBL/GenBank/DDBJ whole genome shotgun (WGS) entry which is preliminary data.</text>
</comment>
<feature type="region of interest" description="Disordered" evidence="1">
    <location>
        <begin position="122"/>
        <end position="149"/>
    </location>
</feature>
<dbReference type="AlphaFoldDB" id="A0A9P6AD83"/>
<keyword evidence="3" id="KW-1185">Reference proteome</keyword>
<accession>A0A9P6AD83</accession>
<evidence type="ECO:0000313" key="3">
    <source>
        <dbReference type="Proteomes" id="UP000886523"/>
    </source>
</evidence>
<evidence type="ECO:0000313" key="2">
    <source>
        <dbReference type="EMBL" id="KAF9502964.1"/>
    </source>
</evidence>